<feature type="transmembrane region" description="Helical" evidence="7">
    <location>
        <begin position="260"/>
        <end position="285"/>
    </location>
</feature>
<feature type="transmembrane region" description="Helical" evidence="7">
    <location>
        <begin position="176"/>
        <end position="196"/>
    </location>
</feature>
<name>A0A9W5VWW8_9ACTO</name>
<evidence type="ECO:0000313" key="9">
    <source>
        <dbReference type="EMBL" id="EPD31353.1"/>
    </source>
</evidence>
<dbReference type="InterPro" id="IPR050925">
    <property type="entry name" value="Rhomboid_protease_S54"/>
</dbReference>
<dbReference type="PANTHER" id="PTHR43731:SF14">
    <property type="entry name" value="PRESENILIN-ASSOCIATED RHOMBOID-LIKE PROTEIN, MITOCHONDRIAL"/>
    <property type="match status" value="1"/>
</dbReference>
<keyword evidence="6 7" id="KW-0472">Membrane</keyword>
<dbReference type="OrthoDB" id="9807874at2"/>
<evidence type="ECO:0000256" key="6">
    <source>
        <dbReference type="ARBA" id="ARBA00023136"/>
    </source>
</evidence>
<evidence type="ECO:0000256" key="3">
    <source>
        <dbReference type="ARBA" id="ARBA00022692"/>
    </source>
</evidence>
<dbReference type="InterPro" id="IPR022764">
    <property type="entry name" value="Peptidase_S54_rhomboid_dom"/>
</dbReference>
<dbReference type="GO" id="GO:0016020">
    <property type="term" value="C:membrane"/>
    <property type="evidence" value="ECO:0007669"/>
    <property type="project" value="UniProtKB-SubCell"/>
</dbReference>
<dbReference type="SUPFAM" id="SSF144091">
    <property type="entry name" value="Rhomboid-like"/>
    <property type="match status" value="1"/>
</dbReference>
<evidence type="ECO:0000256" key="7">
    <source>
        <dbReference type="SAM" id="Phobius"/>
    </source>
</evidence>
<protein>
    <recommendedName>
        <fullName evidence="8">Peptidase S54 rhomboid domain-containing protein</fullName>
    </recommendedName>
</protein>
<keyword evidence="5 7" id="KW-1133">Transmembrane helix</keyword>
<dbReference type="GO" id="GO:0004252">
    <property type="term" value="F:serine-type endopeptidase activity"/>
    <property type="evidence" value="ECO:0007669"/>
    <property type="project" value="InterPro"/>
</dbReference>
<comment type="subcellular location">
    <subcellularLocation>
        <location evidence="1">Membrane</location>
        <topology evidence="1">Multi-pass membrane protein</topology>
    </subcellularLocation>
</comment>
<dbReference type="AlphaFoldDB" id="A0A9W5VWW8"/>
<feature type="domain" description="Peptidase S54 rhomboid" evidence="8">
    <location>
        <begin position="109"/>
        <end position="246"/>
    </location>
</feature>
<feature type="transmembrane region" description="Helical" evidence="7">
    <location>
        <begin position="75"/>
        <end position="93"/>
    </location>
</feature>
<feature type="transmembrane region" description="Helical" evidence="7">
    <location>
        <begin position="231"/>
        <end position="248"/>
    </location>
</feature>
<feature type="transmembrane region" description="Helical" evidence="7">
    <location>
        <begin position="208"/>
        <end position="225"/>
    </location>
</feature>
<organism evidence="9 10">
    <name type="scientific">Gleimia europaea ACS-120-V-Col10b</name>
    <dbReference type="NCBI Taxonomy" id="883069"/>
    <lineage>
        <taxon>Bacteria</taxon>
        <taxon>Bacillati</taxon>
        <taxon>Actinomycetota</taxon>
        <taxon>Actinomycetes</taxon>
        <taxon>Actinomycetales</taxon>
        <taxon>Actinomycetaceae</taxon>
        <taxon>Gleimia</taxon>
    </lineage>
</organism>
<dbReference type="Proteomes" id="UP000014387">
    <property type="component" value="Unassembled WGS sequence"/>
</dbReference>
<keyword evidence="10" id="KW-1185">Reference proteome</keyword>
<comment type="caution">
    <text evidence="9">The sequence shown here is derived from an EMBL/GenBank/DDBJ whole genome shotgun (WGS) entry which is preliminary data.</text>
</comment>
<feature type="transmembrane region" description="Helical" evidence="7">
    <location>
        <begin position="113"/>
        <end position="138"/>
    </location>
</feature>
<dbReference type="InterPro" id="IPR035952">
    <property type="entry name" value="Rhomboid-like_sf"/>
</dbReference>
<dbReference type="PANTHER" id="PTHR43731">
    <property type="entry name" value="RHOMBOID PROTEASE"/>
    <property type="match status" value="1"/>
</dbReference>
<dbReference type="Gene3D" id="1.20.1540.10">
    <property type="entry name" value="Rhomboid-like"/>
    <property type="match status" value="1"/>
</dbReference>
<feature type="transmembrane region" description="Helical" evidence="7">
    <location>
        <begin position="150"/>
        <end position="170"/>
    </location>
</feature>
<evidence type="ECO:0000256" key="5">
    <source>
        <dbReference type="ARBA" id="ARBA00022989"/>
    </source>
</evidence>
<sequence length="290" mass="30985">MTDQPRYGERRSQPAVSCPRHPNLPAVSTCKRCGRGTCSDCTIYTEVGSICPECANSSTRARSLKPSYRLQGKNVTTWILGVTIAVSLLATVYKPLQAWLMYVPAWSTHEPWRLLTVALVHGGLLHLGLNMLTLYIVGNPVEQILGAGRYLVLYAASAMGGSLFVLAWGFVDPSSLMGATVGASGALFGLFAAIFVLQKASGADTTSIVILLAVNLAYGFVVSGISWQGHLGGLITGALVTWILVRLAKPQPGKTQKSQTTATVWASVGIFVALLALNYGIYWGLSQFYG</sequence>
<keyword evidence="3 7" id="KW-0812">Transmembrane</keyword>
<dbReference type="EMBL" id="AGWN01000001">
    <property type="protein sequence ID" value="EPD31353.1"/>
    <property type="molecule type" value="Genomic_DNA"/>
</dbReference>
<evidence type="ECO:0000259" key="8">
    <source>
        <dbReference type="Pfam" id="PF01694"/>
    </source>
</evidence>
<evidence type="ECO:0000256" key="1">
    <source>
        <dbReference type="ARBA" id="ARBA00004141"/>
    </source>
</evidence>
<dbReference type="Pfam" id="PF01694">
    <property type="entry name" value="Rhomboid"/>
    <property type="match status" value="1"/>
</dbReference>
<evidence type="ECO:0000256" key="4">
    <source>
        <dbReference type="ARBA" id="ARBA00022801"/>
    </source>
</evidence>
<gene>
    <name evidence="9" type="ORF">HMPREF9238_01123</name>
</gene>
<keyword evidence="4" id="KW-0378">Hydrolase</keyword>
<evidence type="ECO:0000256" key="2">
    <source>
        <dbReference type="ARBA" id="ARBA00009045"/>
    </source>
</evidence>
<reference evidence="9 10" key="1">
    <citation type="submission" date="2013-05" db="EMBL/GenBank/DDBJ databases">
        <title>The Genome Sequence of Actinomyces europaeus ACS-120-V-COL10B.</title>
        <authorList>
            <consortium name="The Broad Institute Genomics Platform"/>
            <person name="Earl A."/>
            <person name="Ward D."/>
            <person name="Feldgarden M."/>
            <person name="Gevers D."/>
            <person name="Saerens B."/>
            <person name="Vaneechoutte M."/>
            <person name="Walker B."/>
            <person name="Young S."/>
            <person name="Zeng Q."/>
            <person name="Gargeya S."/>
            <person name="Fitzgerald M."/>
            <person name="Haas B."/>
            <person name="Abouelleil A."/>
            <person name="Allen A.W."/>
            <person name="Alvarado L."/>
            <person name="Arachchi H.M."/>
            <person name="Berlin A.M."/>
            <person name="Chapman S.B."/>
            <person name="Gainer-Dewar J."/>
            <person name="Goldberg J."/>
            <person name="Griggs A."/>
            <person name="Gujja S."/>
            <person name="Hansen M."/>
            <person name="Howarth C."/>
            <person name="Imamovic A."/>
            <person name="Ireland A."/>
            <person name="Larimer J."/>
            <person name="McCowan C."/>
            <person name="Murphy C."/>
            <person name="Pearson M."/>
            <person name="Poon T.W."/>
            <person name="Priest M."/>
            <person name="Roberts A."/>
            <person name="Saif S."/>
            <person name="Shea T."/>
            <person name="Sisk P."/>
            <person name="Sykes S."/>
            <person name="Wortman J."/>
            <person name="Nusbaum C."/>
            <person name="Birren B."/>
        </authorList>
    </citation>
    <scope>NUCLEOTIDE SEQUENCE [LARGE SCALE GENOMIC DNA]</scope>
    <source>
        <strain evidence="9 10">ACS-120-V-Col10b</strain>
    </source>
</reference>
<comment type="similarity">
    <text evidence="2">Belongs to the peptidase S54 family.</text>
</comment>
<evidence type="ECO:0000313" key="10">
    <source>
        <dbReference type="Proteomes" id="UP000014387"/>
    </source>
</evidence>
<proteinExistence type="inferred from homology"/>
<accession>A0A9W5VWW8</accession>